<reference evidence="2 3" key="1">
    <citation type="submission" date="2024-02" db="EMBL/GenBank/DDBJ databases">
        <authorList>
            <person name="Chen Y."/>
            <person name="Shah S."/>
            <person name="Dougan E. K."/>
            <person name="Thang M."/>
            <person name="Chan C."/>
        </authorList>
    </citation>
    <scope>NUCLEOTIDE SEQUENCE [LARGE SCALE GENOMIC DNA]</scope>
</reference>
<name>A0ABP0JAF5_9DINO</name>
<dbReference type="InterPro" id="IPR011989">
    <property type="entry name" value="ARM-like"/>
</dbReference>
<organism evidence="2 3">
    <name type="scientific">Durusdinium trenchii</name>
    <dbReference type="NCBI Taxonomy" id="1381693"/>
    <lineage>
        <taxon>Eukaryota</taxon>
        <taxon>Sar</taxon>
        <taxon>Alveolata</taxon>
        <taxon>Dinophyceae</taxon>
        <taxon>Suessiales</taxon>
        <taxon>Symbiodiniaceae</taxon>
        <taxon>Durusdinium</taxon>
    </lineage>
</organism>
<gene>
    <name evidence="2" type="ORF">SCF082_LOCUS10987</name>
</gene>
<evidence type="ECO:0000256" key="1">
    <source>
        <dbReference type="SAM" id="MobiDB-lite"/>
    </source>
</evidence>
<feature type="compositionally biased region" description="Basic and acidic residues" evidence="1">
    <location>
        <begin position="1"/>
        <end position="20"/>
    </location>
</feature>
<dbReference type="Proteomes" id="UP001642464">
    <property type="component" value="Unassembled WGS sequence"/>
</dbReference>
<accession>A0ABP0JAF5</accession>
<dbReference type="SUPFAM" id="SSF48371">
    <property type="entry name" value="ARM repeat"/>
    <property type="match status" value="1"/>
</dbReference>
<evidence type="ECO:0000313" key="3">
    <source>
        <dbReference type="Proteomes" id="UP001642464"/>
    </source>
</evidence>
<dbReference type="InterPro" id="IPR016024">
    <property type="entry name" value="ARM-type_fold"/>
</dbReference>
<feature type="region of interest" description="Disordered" evidence="1">
    <location>
        <begin position="1"/>
        <end position="26"/>
    </location>
</feature>
<evidence type="ECO:0000313" key="2">
    <source>
        <dbReference type="EMBL" id="CAK9011169.1"/>
    </source>
</evidence>
<protein>
    <submittedName>
        <fullName evidence="2">Uncharacterized protein</fullName>
    </submittedName>
</protein>
<dbReference type="EMBL" id="CAXAMM010006470">
    <property type="protein sequence ID" value="CAK9011169.1"/>
    <property type="molecule type" value="Genomic_DNA"/>
</dbReference>
<comment type="caution">
    <text evidence="2">The sequence shown here is derived from an EMBL/GenBank/DDBJ whole genome shotgun (WGS) entry which is preliminary data.</text>
</comment>
<proteinExistence type="predicted"/>
<dbReference type="Gene3D" id="1.25.10.10">
    <property type="entry name" value="Leucine-rich Repeat Variant"/>
    <property type="match status" value="1"/>
</dbReference>
<keyword evidence="3" id="KW-1185">Reference proteome</keyword>
<sequence>MSDGVRDGDSEGLQQEHDEFVQADEGDAERNELYIMLDAGELSSASSALHTSALRDLTTLHDLGEDSEATAFDSGFRNGAGLLGPDQISEVYQDVYRCVTAVELGAQQQMGLGGEKHLDQPLEQLGTAMHQLNLSEPGARVFGQLRLEHTHLFLALPFPELVPLMSKTLARFKVDASFDESDCVWRGMLYPSPPGEAVDLRAYVNCVPSVGANRYVVEFIRRKGCGMAFHSLFASVCDAMIARKVVTDERGEFVESAAALWAPFGGEGDTCLANKEALASCRAAAGEDSGDGFVDLLPMPALTRGTSITLSSGSSELTGDADGDDALDFECSDEELFRPLVDMCQSPFEDVHVQGLGLVAHEVGKGNGARLVAVAPELVDLLCERLSHSADPEVRRNSLVALAGCAKVEDVASRMCASEDLLKSLAQVAASAYTPARAELQRQAAATLASLCASEHGVDKVRDAVLEHEESFLALEACKDERLLDCISTVRTAFAAAAQ</sequence>